<accession>A0A8I1KIW6</accession>
<dbReference type="GO" id="GO:0010181">
    <property type="term" value="F:FMN binding"/>
    <property type="evidence" value="ECO:0007669"/>
    <property type="project" value="UniProtKB-UniRule"/>
</dbReference>
<keyword evidence="3" id="KW-0285">Flavoprotein</keyword>
<gene>
    <name evidence="3" type="primary">coaBC</name>
    <name evidence="7" type="ORF">JDN41_05965</name>
</gene>
<feature type="active site" description="Proton donor" evidence="3">
    <location>
        <position position="156"/>
    </location>
</feature>
<comment type="catalytic activity">
    <reaction evidence="3">
        <text>(R)-4'-phosphopantothenate + L-cysteine + CTP = N-[(R)-4-phosphopantothenoyl]-L-cysteine + CMP + diphosphate + H(+)</text>
        <dbReference type="Rhea" id="RHEA:19397"/>
        <dbReference type="ChEBI" id="CHEBI:10986"/>
        <dbReference type="ChEBI" id="CHEBI:15378"/>
        <dbReference type="ChEBI" id="CHEBI:33019"/>
        <dbReference type="ChEBI" id="CHEBI:35235"/>
        <dbReference type="ChEBI" id="CHEBI:37563"/>
        <dbReference type="ChEBI" id="CHEBI:59458"/>
        <dbReference type="ChEBI" id="CHEBI:60377"/>
        <dbReference type="EC" id="6.3.2.5"/>
    </reaction>
</comment>
<comment type="catalytic activity">
    <reaction evidence="3">
        <text>N-[(R)-4-phosphopantothenoyl]-L-cysteine + H(+) = (R)-4'-phosphopantetheine + CO2</text>
        <dbReference type="Rhea" id="RHEA:16793"/>
        <dbReference type="ChEBI" id="CHEBI:15378"/>
        <dbReference type="ChEBI" id="CHEBI:16526"/>
        <dbReference type="ChEBI" id="CHEBI:59458"/>
        <dbReference type="ChEBI" id="CHEBI:61723"/>
        <dbReference type="EC" id="4.1.1.36"/>
    </reaction>
</comment>
<organism evidence="7 8">
    <name type="scientific">Rhodomicrobium udaipurense</name>
    <dbReference type="NCBI Taxonomy" id="1202716"/>
    <lineage>
        <taxon>Bacteria</taxon>
        <taxon>Pseudomonadati</taxon>
        <taxon>Pseudomonadota</taxon>
        <taxon>Alphaproteobacteria</taxon>
        <taxon>Hyphomicrobiales</taxon>
        <taxon>Hyphomicrobiaceae</taxon>
        <taxon>Rhodomicrobium</taxon>
    </lineage>
</organism>
<comment type="cofactor">
    <cofactor evidence="3">
        <name>FMN</name>
        <dbReference type="ChEBI" id="CHEBI:58210"/>
    </cofactor>
    <text evidence="3">Binds 1 FMN per subunit.</text>
</comment>
<dbReference type="Proteomes" id="UP000623250">
    <property type="component" value="Unassembled WGS sequence"/>
</dbReference>
<evidence type="ECO:0000259" key="5">
    <source>
        <dbReference type="Pfam" id="PF02441"/>
    </source>
</evidence>
<feature type="region of interest" description="Phosphopantothenate--cysteine ligase" evidence="3">
    <location>
        <begin position="219"/>
        <end position="440"/>
    </location>
</feature>
<dbReference type="EC" id="4.1.1.36" evidence="3"/>
<feature type="region of interest" description="Disordered" evidence="4">
    <location>
        <begin position="182"/>
        <end position="215"/>
    </location>
</feature>
<evidence type="ECO:0000256" key="1">
    <source>
        <dbReference type="ARBA" id="ARBA00022793"/>
    </source>
</evidence>
<evidence type="ECO:0000313" key="7">
    <source>
        <dbReference type="EMBL" id="MBJ7543102.1"/>
    </source>
</evidence>
<comment type="pathway">
    <text evidence="3">Cofactor biosynthesis; coenzyme A biosynthesis; CoA from (R)-pantothenate: step 2/5.</text>
</comment>
<keyword evidence="3" id="KW-0460">Magnesium</keyword>
<proteinExistence type="inferred from homology"/>
<feature type="binding site" evidence="3">
    <location>
        <position position="367"/>
    </location>
    <ligand>
        <name>CTP</name>
        <dbReference type="ChEBI" id="CHEBI:37563"/>
    </ligand>
</feature>
<feature type="domain" description="Flavoprotein" evidence="5">
    <location>
        <begin position="4"/>
        <end position="173"/>
    </location>
</feature>
<dbReference type="InterPro" id="IPR007085">
    <property type="entry name" value="DNA/pantothenate-metab_flavo_C"/>
</dbReference>
<evidence type="ECO:0000313" key="8">
    <source>
        <dbReference type="Proteomes" id="UP000623250"/>
    </source>
</evidence>
<sequence>MHGKSILLIIGGGIAAYKCLDFIRRARERGAKVRCVLTRAAQEFVTPLSVAVLSEEPAFTELFDLKNETEIGHIRLSREADLIIVAPATANLLAKMAHGIADDLASTVILAGDKPILAAPAMNWRMWTHPATRRNLAQLAADGVRFVGPNEGGMACGEWGVGRMAEVEEIISAASRILHEDAAARPSHQSGPTLRGKCAGDAAPEDGASSSGPLTGRHVLVTAGPTYEPLDPVRFIGNRSSGKQGYAIAAAAARLGARVTLVAGPTALPDPKGVATVHVETAREMFDAVDAALPADIAVFAAAVADWRAASVEPEKIKKGEDGPPQLRLVENPDILKTIASRGFGRPPLVIGFAAETGNAVALGSKKLASKGADWIVANDVSPERGIFGGDHNEVHVIRRDGVESWPALSKEDVALRLMRAAAEHVGASHRNASQREGNS</sequence>
<feature type="domain" description="DNA/pantothenate metabolism flavoprotein C-terminal" evidence="6">
    <location>
        <begin position="214"/>
        <end position="423"/>
    </location>
</feature>
<dbReference type="InterPro" id="IPR035929">
    <property type="entry name" value="CoaB-like_sf"/>
</dbReference>
<dbReference type="Gene3D" id="3.40.50.1950">
    <property type="entry name" value="Flavin prenyltransferase-like"/>
    <property type="match status" value="1"/>
</dbReference>
<dbReference type="SUPFAM" id="SSF52507">
    <property type="entry name" value="Homo-oligomeric flavin-containing Cys decarboxylases, HFCD"/>
    <property type="match status" value="1"/>
</dbReference>
<keyword evidence="3" id="KW-0479">Metal-binding</keyword>
<dbReference type="Gene3D" id="3.40.50.10300">
    <property type="entry name" value="CoaB-like"/>
    <property type="match status" value="1"/>
</dbReference>
<dbReference type="EC" id="6.3.2.5" evidence="3"/>
<keyword evidence="3" id="KW-0511">Multifunctional enzyme</keyword>
<keyword evidence="1 3" id="KW-0210">Decarboxylase</keyword>
<comment type="caution">
    <text evidence="7">The sequence shown here is derived from an EMBL/GenBank/DDBJ whole genome shotgun (WGS) entry which is preliminary data.</text>
</comment>
<evidence type="ECO:0000256" key="2">
    <source>
        <dbReference type="ARBA" id="ARBA00023239"/>
    </source>
</evidence>
<comment type="function">
    <text evidence="3">Catalyzes two sequential steps in the biosynthesis of coenzyme A. In the first step cysteine is conjugated to 4'-phosphopantothenate to form 4-phosphopantothenoylcysteine. In the second step the latter compound is decarboxylated to form 4'-phosphopantotheine.</text>
</comment>
<dbReference type="InterPro" id="IPR005252">
    <property type="entry name" value="CoaBC"/>
</dbReference>
<keyword evidence="2 3" id="KW-0456">Lyase</keyword>
<dbReference type="InterPro" id="IPR036551">
    <property type="entry name" value="Flavin_trans-like"/>
</dbReference>
<dbReference type="HAMAP" id="MF_02225">
    <property type="entry name" value="CoaBC"/>
    <property type="match status" value="1"/>
</dbReference>
<feature type="binding site" evidence="3">
    <location>
        <position position="316"/>
    </location>
    <ligand>
        <name>CTP</name>
        <dbReference type="ChEBI" id="CHEBI:37563"/>
    </ligand>
</feature>
<comment type="similarity">
    <text evidence="3">In the C-terminal section; belongs to the PPC synthetase family.</text>
</comment>
<dbReference type="AlphaFoldDB" id="A0A8I1KIW6"/>
<dbReference type="PANTHER" id="PTHR14359">
    <property type="entry name" value="HOMO-OLIGOMERIC FLAVIN CONTAINING CYS DECARBOXYLASE FAMILY"/>
    <property type="match status" value="1"/>
</dbReference>
<feature type="region of interest" description="Phosphopantothenoylcysteine decarboxylase" evidence="3">
    <location>
        <begin position="1"/>
        <end position="218"/>
    </location>
</feature>
<dbReference type="GO" id="GO:0046872">
    <property type="term" value="F:metal ion binding"/>
    <property type="evidence" value="ECO:0007669"/>
    <property type="project" value="UniProtKB-KW"/>
</dbReference>
<evidence type="ECO:0000256" key="4">
    <source>
        <dbReference type="SAM" id="MobiDB-lite"/>
    </source>
</evidence>
<dbReference type="GO" id="GO:0071513">
    <property type="term" value="C:phosphopantothenoylcysteine decarboxylase complex"/>
    <property type="evidence" value="ECO:0007669"/>
    <property type="project" value="TreeGrafter"/>
</dbReference>
<keyword evidence="3" id="KW-0288">FMN</keyword>
<dbReference type="GO" id="GO:0004633">
    <property type="term" value="F:phosphopantothenoylcysteine decarboxylase activity"/>
    <property type="evidence" value="ECO:0007669"/>
    <property type="project" value="UniProtKB-UniRule"/>
</dbReference>
<comment type="cofactor">
    <cofactor evidence="3">
        <name>Mg(2+)</name>
        <dbReference type="ChEBI" id="CHEBI:18420"/>
    </cofactor>
</comment>
<keyword evidence="3 7" id="KW-0436">Ligase</keyword>
<dbReference type="GO" id="GO:0015941">
    <property type="term" value="P:pantothenate catabolic process"/>
    <property type="evidence" value="ECO:0007669"/>
    <property type="project" value="InterPro"/>
</dbReference>
<feature type="binding site" evidence="3">
    <location>
        <begin position="333"/>
        <end position="336"/>
    </location>
    <ligand>
        <name>CTP</name>
        <dbReference type="ChEBI" id="CHEBI:37563"/>
    </ligand>
</feature>
<dbReference type="GO" id="GO:0015937">
    <property type="term" value="P:coenzyme A biosynthetic process"/>
    <property type="evidence" value="ECO:0007669"/>
    <property type="project" value="UniProtKB-UniRule"/>
</dbReference>
<evidence type="ECO:0000256" key="3">
    <source>
        <dbReference type="HAMAP-Rule" id="MF_02225"/>
    </source>
</evidence>
<feature type="binding site" evidence="3">
    <location>
        <position position="306"/>
    </location>
    <ligand>
        <name>CTP</name>
        <dbReference type="ChEBI" id="CHEBI:37563"/>
    </ligand>
</feature>
<comment type="similarity">
    <text evidence="3">In the N-terminal section; belongs to the HFCD (homo-oligomeric flavin containing Cys decarboxylase) superfamily.</text>
</comment>
<comment type="caution">
    <text evidence="3">Lacks conserved residue(s) required for the propagation of feature annotation.</text>
</comment>
<comment type="pathway">
    <text evidence="3">Cofactor biosynthesis; coenzyme A biosynthesis; CoA from (R)-pantothenate: step 3/5.</text>
</comment>
<dbReference type="InterPro" id="IPR003382">
    <property type="entry name" value="Flavoprotein"/>
</dbReference>
<dbReference type="PANTHER" id="PTHR14359:SF6">
    <property type="entry name" value="PHOSPHOPANTOTHENOYLCYSTEINE DECARBOXYLASE"/>
    <property type="match status" value="1"/>
</dbReference>
<name>A0A8I1KIW6_9HYPH</name>
<dbReference type="UniPathway" id="UPA00241">
    <property type="reaction ID" value="UER00353"/>
</dbReference>
<dbReference type="RefSeq" id="WP_037241058.1">
    <property type="nucleotide sequence ID" value="NZ_JAEMUK010000011.1"/>
</dbReference>
<protein>
    <recommendedName>
        <fullName evidence="3">Coenzyme A biosynthesis bifunctional protein CoaBC</fullName>
    </recommendedName>
    <alternativeName>
        <fullName evidence="3">DNA/pantothenate metabolism flavoprotein</fullName>
    </alternativeName>
    <alternativeName>
        <fullName evidence="3">Phosphopantothenoylcysteine synthetase/decarboxylase</fullName>
        <shortName evidence="3">PPCS-PPCDC</shortName>
    </alternativeName>
    <domain>
        <recommendedName>
            <fullName evidence="3">Phosphopantothenoylcysteine decarboxylase</fullName>
            <shortName evidence="3">PPC decarboxylase</shortName>
            <shortName evidence="3">PPC-DC</shortName>
            <ecNumber evidence="3">4.1.1.36</ecNumber>
        </recommendedName>
        <alternativeName>
            <fullName evidence="3">CoaC</fullName>
        </alternativeName>
    </domain>
    <domain>
        <recommendedName>
            <fullName evidence="3">Phosphopantothenate--cysteine ligase</fullName>
            <ecNumber evidence="3">6.3.2.5</ecNumber>
        </recommendedName>
        <alternativeName>
            <fullName evidence="3">CoaB</fullName>
        </alternativeName>
        <alternativeName>
            <fullName evidence="3">Phosphopantothenoylcysteine synthetase</fullName>
            <shortName evidence="3">PPC synthetase</shortName>
            <shortName evidence="3">PPC-S</shortName>
        </alternativeName>
    </domain>
</protein>
<dbReference type="GO" id="GO:0004632">
    <property type="term" value="F:phosphopantothenate--cysteine ligase activity"/>
    <property type="evidence" value="ECO:0007669"/>
    <property type="project" value="UniProtKB-UniRule"/>
</dbReference>
<dbReference type="Pfam" id="PF02441">
    <property type="entry name" value="Flavoprotein"/>
    <property type="match status" value="1"/>
</dbReference>
<dbReference type="SUPFAM" id="SSF102645">
    <property type="entry name" value="CoaB-like"/>
    <property type="match status" value="1"/>
</dbReference>
<evidence type="ECO:0000259" key="6">
    <source>
        <dbReference type="Pfam" id="PF04127"/>
    </source>
</evidence>
<dbReference type="EMBL" id="JAEMUK010000011">
    <property type="protein sequence ID" value="MBJ7543102.1"/>
    <property type="molecule type" value="Genomic_DNA"/>
</dbReference>
<reference evidence="7 8" key="1">
    <citation type="submission" date="2020-12" db="EMBL/GenBank/DDBJ databases">
        <title>Revised draft genomes of Rhodomicrobium vannielii ATCC 17100 and Rhodomicrobium udaipurense JA643.</title>
        <authorList>
            <person name="Conners E.M."/>
            <person name="Davenport E.J."/>
            <person name="Bose A."/>
        </authorList>
    </citation>
    <scope>NUCLEOTIDE SEQUENCE [LARGE SCALE GENOMIC DNA]</scope>
    <source>
        <strain evidence="7 8">JA643</strain>
    </source>
</reference>
<feature type="binding site" evidence="3">
    <location>
        <position position="353"/>
    </location>
    <ligand>
        <name>CTP</name>
        <dbReference type="ChEBI" id="CHEBI:37563"/>
    </ligand>
</feature>
<keyword evidence="8" id="KW-1185">Reference proteome</keyword>
<feature type="binding site" evidence="3">
    <location>
        <position position="371"/>
    </location>
    <ligand>
        <name>CTP</name>
        <dbReference type="ChEBI" id="CHEBI:37563"/>
    </ligand>
</feature>
<dbReference type="Pfam" id="PF04127">
    <property type="entry name" value="DFP"/>
    <property type="match status" value="1"/>
</dbReference>